<comment type="caution">
    <text evidence="1">The sequence shown here is derived from an EMBL/GenBank/DDBJ whole genome shotgun (WGS) entry which is preliminary data.</text>
</comment>
<gene>
    <name evidence="1" type="ORF">AQPW35_42430</name>
</gene>
<keyword evidence="2" id="KW-1185">Reference proteome</keyword>
<organism evidence="1 2">
    <name type="scientific">Pseudaquabacterium pictum</name>
    <dbReference type="NCBI Taxonomy" id="2315236"/>
    <lineage>
        <taxon>Bacteria</taxon>
        <taxon>Pseudomonadati</taxon>
        <taxon>Pseudomonadota</taxon>
        <taxon>Betaproteobacteria</taxon>
        <taxon>Burkholderiales</taxon>
        <taxon>Sphaerotilaceae</taxon>
        <taxon>Pseudaquabacterium</taxon>
    </lineage>
</organism>
<sequence length="693" mass="79386">MPGEIHESVRPFLSNHKREGDLLRPFLAAGFDISWANTRTYERTTITVFLLRASAELAESYGFEYELVLAYSRFDAVEPRTIRAIEHVFSTDPAKGRVEPLLCFLISEAPNTDAWVSSYLLENKESRIVVPFAASALVEKSADAWTVRNQLQKHFLLLDRYKYTLPLREDTYFFGRGHELGQILDFCRRSENAAVFGLRKTGKTSLLWKLQRVLEKDPKHRVEVFDGQSPSLRKRHWNQALEYIAKRLVRDQLPGALPGFSELDAADEFLSVLRTLVQVANLERITIVIDEVEWITPRTAADKHWETEFLEFWQAIRTAQSIFPRFNVVIAGVNPAIAEESRFGDFQNPLFGIVTTIFLRGLSKLESNELVQKIGKIVGIRYDPTALLSLFEQYAGHPLLTRLACSHVAQMAQVAGEPFPLKVAKGRLDKQRALRDDELVFYVRHVVDELERFYPEEYRSLEALSVGDIQKFQFAASQGQSCTHLFRYGVVSAPEHPYVTYSVLADYVASENARREGRPWRMRLAAPDDREGFLSVRLREIAEDMRELERVAKAASQPSLFGPNSFPEADRLRDAVVAKDSQTLGSTLSILNRCFIESIDRYGTSIAEKKYFFSKVKAAYPSLFDALHRIRVYRNNEHHLELVPGVEASLREYLQRDLDEALAASDQKYWALLQRCLDELIRAIQIELARLEQ</sequence>
<dbReference type="InterPro" id="IPR027417">
    <property type="entry name" value="P-loop_NTPase"/>
</dbReference>
<reference evidence="2" key="1">
    <citation type="submission" date="2019-03" db="EMBL/GenBank/DDBJ databases">
        <title>Aquabacterium pictum sp.nov., the first bacteriochlorophyll a-containing freshwater bacterium in the genus Aquabacterium of the class Betaproteobacteria.</title>
        <authorList>
            <person name="Hirose S."/>
            <person name="Tank M."/>
            <person name="Hara E."/>
            <person name="Tamaki H."/>
            <person name="Takaichi S."/>
            <person name="Haruta S."/>
            <person name="Hanada S."/>
        </authorList>
    </citation>
    <scope>NUCLEOTIDE SEQUENCE [LARGE SCALE GENOMIC DNA]</scope>
    <source>
        <strain evidence="2">W35</strain>
    </source>
</reference>
<name>A0A480AY41_9BURK</name>
<evidence type="ECO:0000313" key="2">
    <source>
        <dbReference type="Proteomes" id="UP000301751"/>
    </source>
</evidence>
<evidence type="ECO:0000313" key="1">
    <source>
        <dbReference type="EMBL" id="GCL65162.1"/>
    </source>
</evidence>
<protein>
    <submittedName>
        <fullName evidence="1">Uncharacterized protein</fullName>
    </submittedName>
</protein>
<dbReference type="AlphaFoldDB" id="A0A480AY41"/>
<dbReference type="SUPFAM" id="SSF52540">
    <property type="entry name" value="P-loop containing nucleoside triphosphate hydrolases"/>
    <property type="match status" value="1"/>
</dbReference>
<proteinExistence type="predicted"/>
<dbReference type="Proteomes" id="UP000301751">
    <property type="component" value="Unassembled WGS sequence"/>
</dbReference>
<dbReference type="EMBL" id="BJCL01000014">
    <property type="protein sequence ID" value="GCL65162.1"/>
    <property type="molecule type" value="Genomic_DNA"/>
</dbReference>
<accession>A0A480AY41</accession>
<dbReference type="Gene3D" id="3.40.50.300">
    <property type="entry name" value="P-loop containing nucleotide triphosphate hydrolases"/>
    <property type="match status" value="1"/>
</dbReference>